<dbReference type="Gene3D" id="3.40.50.2300">
    <property type="match status" value="1"/>
</dbReference>
<evidence type="ECO:0000256" key="1">
    <source>
        <dbReference type="PROSITE-ProRule" id="PRU00169"/>
    </source>
</evidence>
<keyword evidence="1" id="KW-0597">Phosphoprotein</keyword>
<comment type="caution">
    <text evidence="3">The sequence shown here is derived from an EMBL/GenBank/DDBJ whole genome shotgun (WGS) entry which is preliminary data.</text>
</comment>
<accession>A0ABD7G3B2</accession>
<dbReference type="SUPFAM" id="SSF52172">
    <property type="entry name" value="CheY-like"/>
    <property type="match status" value="1"/>
</dbReference>
<proteinExistence type="predicted"/>
<dbReference type="Proteomes" id="UP000252199">
    <property type="component" value="Unassembled WGS sequence"/>
</dbReference>
<dbReference type="EMBL" id="QKKU01000013">
    <property type="protein sequence ID" value="RBM71789.1"/>
    <property type="molecule type" value="Genomic_DNA"/>
</dbReference>
<dbReference type="SMART" id="SM00448">
    <property type="entry name" value="REC"/>
    <property type="match status" value="1"/>
</dbReference>
<evidence type="ECO:0000313" key="4">
    <source>
        <dbReference type="Proteomes" id="UP000252199"/>
    </source>
</evidence>
<organism evidence="3 4">
    <name type="scientific">Vibrio paracholerae</name>
    <dbReference type="NCBI Taxonomy" id="650003"/>
    <lineage>
        <taxon>Bacteria</taxon>
        <taxon>Pseudomonadati</taxon>
        <taxon>Pseudomonadota</taxon>
        <taxon>Gammaproteobacteria</taxon>
        <taxon>Vibrionales</taxon>
        <taxon>Vibrionaceae</taxon>
        <taxon>Vibrio</taxon>
    </lineage>
</organism>
<dbReference type="PANTHER" id="PTHR43228">
    <property type="entry name" value="TWO-COMPONENT RESPONSE REGULATOR"/>
    <property type="match status" value="1"/>
</dbReference>
<name>A0ABD7G3B2_9VIBR</name>
<dbReference type="InterPro" id="IPR011006">
    <property type="entry name" value="CheY-like_superfamily"/>
</dbReference>
<dbReference type="AlphaFoldDB" id="A0ABD7G3B2"/>
<feature type="modified residue" description="4-aspartylphosphate" evidence="1">
    <location>
        <position position="75"/>
    </location>
</feature>
<feature type="domain" description="Response regulatory" evidence="2">
    <location>
        <begin position="26"/>
        <end position="140"/>
    </location>
</feature>
<dbReference type="Pfam" id="PF00072">
    <property type="entry name" value="Response_reg"/>
    <property type="match status" value="1"/>
</dbReference>
<dbReference type="InterPro" id="IPR001789">
    <property type="entry name" value="Sig_transdc_resp-reg_receiver"/>
</dbReference>
<dbReference type="PANTHER" id="PTHR43228:SF1">
    <property type="entry name" value="TWO-COMPONENT RESPONSE REGULATOR ARR22"/>
    <property type="match status" value="1"/>
</dbReference>
<dbReference type="Gene3D" id="3.60.40.10">
    <property type="entry name" value="PPM-type phosphatase domain"/>
    <property type="match status" value="1"/>
</dbReference>
<dbReference type="InterPro" id="IPR052048">
    <property type="entry name" value="ST_Response_Regulator"/>
</dbReference>
<sequence>MRPMFMYKSHIPDDSEEESQLSSAKLILLVDDDPVFRRMTKGFLQQQGYQVLEAENGLDGLRKLRDSEPDLVLCDLSMPILNGIEFVEEVSLEYPSLPLIVVSATEEMSDVAKALRFGIKDFLPKPIGNHLKLTRSIEHVFSSSCQDCDFSSCWYRTDGQGGRDEEKELHWHLQYLKEHPNAARELLAALLPEQDSQQGDWKCSYRLLQSTELMPLVFDCAWLLNGQLAFYIVDAASHEECGAASTLLVRALFHDYVRNLRTFRVELKDLVEIVERGLRCSDCIGKISALFGVADLANGTLSLLPTGLNCQWSNGYVSNRITSGVQLGDNSLRNFITKDLPIRSACQISLSKPSAYSFTLDLYQGALG</sequence>
<dbReference type="InterPro" id="IPR036457">
    <property type="entry name" value="PPM-type-like_dom_sf"/>
</dbReference>
<evidence type="ECO:0000313" key="3">
    <source>
        <dbReference type="EMBL" id="RBM71789.1"/>
    </source>
</evidence>
<evidence type="ECO:0000259" key="2">
    <source>
        <dbReference type="PROSITE" id="PS50110"/>
    </source>
</evidence>
<dbReference type="PROSITE" id="PS50110">
    <property type="entry name" value="RESPONSE_REGULATORY"/>
    <property type="match status" value="1"/>
</dbReference>
<dbReference type="FunFam" id="3.40.50.2300:FF:000301">
    <property type="entry name" value="Response regulator receiver"/>
    <property type="match status" value="1"/>
</dbReference>
<protein>
    <submittedName>
        <fullName evidence="3">Two-component system response regulator</fullName>
    </submittedName>
</protein>
<gene>
    <name evidence="3" type="ORF">DLR72_02730</name>
</gene>
<reference evidence="3 4" key="1">
    <citation type="submission" date="2018-06" db="EMBL/GenBank/DDBJ databases">
        <title>Draft genome sequences of nine Vibrio sp. clinical isolates from across the United States representing the closest known relative of Vibrio cholerae.</title>
        <authorList>
            <person name="Islam M.T."/>
            <person name="Liang K."/>
            <person name="Im M.S."/>
            <person name="Winkjer J."/>
            <person name="Busby S."/>
            <person name="Batra D."/>
            <person name="Rowe L."/>
            <person name="Tarr C.L."/>
            <person name="Boucher Y."/>
        </authorList>
    </citation>
    <scope>NUCLEOTIDE SEQUENCE [LARGE SCALE GENOMIC DNA]</scope>
    <source>
        <strain evidence="3 4">2017V-1110</strain>
    </source>
</reference>